<dbReference type="FunFam" id="1.10.510.10:FF:000571">
    <property type="entry name" value="Maternal embryonic leucine zipper kinase"/>
    <property type="match status" value="1"/>
</dbReference>
<dbReference type="PANTHER" id="PTHR24346:SF82">
    <property type="entry name" value="KP78A-RELATED"/>
    <property type="match status" value="1"/>
</dbReference>
<organism evidence="12 13">
    <name type="scientific">Oryctolagus cuniculus</name>
    <name type="common">Rabbit</name>
    <dbReference type="NCBI Taxonomy" id="9986"/>
    <lineage>
        <taxon>Eukaryota</taxon>
        <taxon>Metazoa</taxon>
        <taxon>Chordata</taxon>
        <taxon>Craniata</taxon>
        <taxon>Vertebrata</taxon>
        <taxon>Euteleostomi</taxon>
        <taxon>Mammalia</taxon>
        <taxon>Eutheria</taxon>
        <taxon>Euarchontoglires</taxon>
        <taxon>Glires</taxon>
        <taxon>Lagomorpha</taxon>
        <taxon>Leporidae</taxon>
        <taxon>Oryctolagus</taxon>
    </lineage>
</organism>
<name>A0A5F9CCY6_RABIT</name>
<evidence type="ECO:0000313" key="13">
    <source>
        <dbReference type="Proteomes" id="UP000001811"/>
    </source>
</evidence>
<dbReference type="EMBL" id="AAGW02005451">
    <property type="status" value="NOT_ANNOTATED_CDS"/>
    <property type="molecule type" value="Genomic_DNA"/>
</dbReference>
<dbReference type="InParanoid" id="A0A5F9CCY6"/>
<keyword evidence="5" id="KW-0418">Kinase</keyword>
<dbReference type="OrthoDB" id="10252171at2759"/>
<proteinExistence type="predicted"/>
<dbReference type="PROSITE" id="PS50011">
    <property type="entry name" value="PROTEIN_KINASE_DOM"/>
    <property type="match status" value="1"/>
</dbReference>
<protein>
    <recommendedName>
        <fullName evidence="1">non-specific serine/threonine protein kinase</fullName>
        <ecNumber evidence="1">2.7.11.1</ecNumber>
    </recommendedName>
</protein>
<dbReference type="PANTHER" id="PTHR24346">
    <property type="entry name" value="MAP/MICROTUBULE AFFINITY-REGULATING KINASE"/>
    <property type="match status" value="1"/>
</dbReference>
<comment type="catalytic activity">
    <reaction evidence="7">
        <text>L-threonyl-[protein] + ATP = O-phospho-L-threonyl-[protein] + ADP + H(+)</text>
        <dbReference type="Rhea" id="RHEA:46608"/>
        <dbReference type="Rhea" id="RHEA-COMP:11060"/>
        <dbReference type="Rhea" id="RHEA-COMP:11605"/>
        <dbReference type="ChEBI" id="CHEBI:15378"/>
        <dbReference type="ChEBI" id="CHEBI:30013"/>
        <dbReference type="ChEBI" id="CHEBI:30616"/>
        <dbReference type="ChEBI" id="CHEBI:61977"/>
        <dbReference type="ChEBI" id="CHEBI:456216"/>
        <dbReference type="EC" id="2.7.11.1"/>
    </reaction>
</comment>
<evidence type="ECO:0000256" key="3">
    <source>
        <dbReference type="ARBA" id="ARBA00022679"/>
    </source>
</evidence>
<dbReference type="InterPro" id="IPR011009">
    <property type="entry name" value="Kinase-like_dom_sf"/>
</dbReference>
<feature type="region of interest" description="Disordered" evidence="10">
    <location>
        <begin position="290"/>
        <end position="312"/>
    </location>
</feature>
<dbReference type="InterPro" id="IPR000719">
    <property type="entry name" value="Prot_kinase_dom"/>
</dbReference>
<evidence type="ECO:0000256" key="1">
    <source>
        <dbReference type="ARBA" id="ARBA00012513"/>
    </source>
</evidence>
<dbReference type="SUPFAM" id="SSF56112">
    <property type="entry name" value="Protein kinase-like (PK-like)"/>
    <property type="match status" value="1"/>
</dbReference>
<dbReference type="EC" id="2.7.11.1" evidence="1"/>
<dbReference type="PROSITE" id="PS00107">
    <property type="entry name" value="PROTEIN_KINASE_ATP"/>
    <property type="match status" value="1"/>
</dbReference>
<evidence type="ECO:0000259" key="11">
    <source>
        <dbReference type="PROSITE" id="PS50011"/>
    </source>
</evidence>
<dbReference type="GO" id="GO:0005524">
    <property type="term" value="F:ATP binding"/>
    <property type="evidence" value="ECO:0007669"/>
    <property type="project" value="UniProtKB-UniRule"/>
</dbReference>
<keyword evidence="6 9" id="KW-0067">ATP-binding</keyword>
<evidence type="ECO:0000256" key="6">
    <source>
        <dbReference type="ARBA" id="ARBA00022840"/>
    </source>
</evidence>
<evidence type="ECO:0000256" key="8">
    <source>
        <dbReference type="ARBA" id="ARBA00048679"/>
    </source>
</evidence>
<feature type="compositionally biased region" description="Low complexity" evidence="10">
    <location>
        <begin position="299"/>
        <end position="309"/>
    </location>
</feature>
<feature type="compositionally biased region" description="Low complexity" evidence="10">
    <location>
        <begin position="391"/>
        <end position="413"/>
    </location>
</feature>
<dbReference type="GO" id="GO:0005737">
    <property type="term" value="C:cytoplasm"/>
    <property type="evidence" value="ECO:0007669"/>
    <property type="project" value="TreeGrafter"/>
</dbReference>
<sequence length="618" mass="67542">MESRDSKEAADRPRPELQLLSVLGYGSFSVVFLARQESRQQNVAVKLFRQDVCDPFNIKQTQKEAGIMQLLNHENILQLLEVCHVRGHRCLVLELADRGTLYDLVMGRGGLPEPQAMALFKQILAAVSHCHAQRVAHRDLKLDNLLLNSDHRIKLSDFGFSCHLAEGGLVHDSCGMPLYTAPEVFQPGGYDPFPADVWSLGVILFTMMAGAVPFSGEDEAELTQNIRRGYYELPCPASPALEELLSSLLSLDPRERPSAEEAKHHPWFNTIGEELEHEALTQVWSLGVAKDPEDQNYPSSGASTTSSSGQPRFLSLETHSQSLEQMRPYRQSAPVGVPTQHNFLVLQGAPLHANFREVWSAPALLNCEPMSPQGCREPKPKSEEHPEERSPGASPAPESTPVAASSTPSSRSSGDPLEPEDLGPEPEPELEPEHEEAETSAAASVRKGFGRILRILLCACCLPDQAKPPGPRRQKVVPQEPTLGGSITSEVHDMEPEPRPEQEPKPESPTTDTLVASLHLALLKDKRSPGASAAPEPIPVATSSTPCPRGRGDPVVQEVPAPEPEPEPEEVEASAATSVRSKGRQGVGRRLLQRLWCACCKPTPAKRPGLRSRKVMPQ</sequence>
<feature type="compositionally biased region" description="Acidic residues" evidence="10">
    <location>
        <begin position="417"/>
        <end position="438"/>
    </location>
</feature>
<keyword evidence="2" id="KW-0723">Serine/threonine-protein kinase</keyword>
<dbReference type="SMART" id="SM00220">
    <property type="entry name" value="S_TKc"/>
    <property type="match status" value="1"/>
</dbReference>
<keyword evidence="3" id="KW-0808">Transferase</keyword>
<feature type="region of interest" description="Disordered" evidence="10">
    <location>
        <begin position="464"/>
        <end position="587"/>
    </location>
</feature>
<feature type="region of interest" description="Disordered" evidence="10">
    <location>
        <begin position="366"/>
        <end position="443"/>
    </location>
</feature>
<dbReference type="GO" id="GO:0004674">
    <property type="term" value="F:protein serine/threonine kinase activity"/>
    <property type="evidence" value="ECO:0007669"/>
    <property type="project" value="UniProtKB-KW"/>
</dbReference>
<feature type="compositionally biased region" description="Basic and acidic residues" evidence="10">
    <location>
        <begin position="376"/>
        <end position="390"/>
    </location>
</feature>
<accession>A0A5F9CCY6</accession>
<reference evidence="12" key="3">
    <citation type="submission" date="2025-09" db="UniProtKB">
        <authorList>
            <consortium name="Ensembl"/>
        </authorList>
    </citation>
    <scope>IDENTIFICATION</scope>
    <source>
        <strain evidence="12">Thorbecke</strain>
    </source>
</reference>
<reference evidence="12" key="2">
    <citation type="submission" date="2025-08" db="UniProtKB">
        <authorList>
            <consortium name="Ensembl"/>
        </authorList>
    </citation>
    <scope>IDENTIFICATION</scope>
    <source>
        <strain evidence="12">Thorbecke</strain>
    </source>
</reference>
<reference evidence="12 13" key="1">
    <citation type="journal article" date="2011" name="Nature">
        <title>A high-resolution map of human evolutionary constraint using 29 mammals.</title>
        <authorList>
            <person name="Lindblad-Toh K."/>
            <person name="Garber M."/>
            <person name="Zuk O."/>
            <person name="Lin M.F."/>
            <person name="Parker B.J."/>
            <person name="Washietl S."/>
            <person name="Kheradpour P."/>
            <person name="Ernst J."/>
            <person name="Jordan G."/>
            <person name="Mauceli E."/>
            <person name="Ward L.D."/>
            <person name="Lowe C.B."/>
            <person name="Holloway A.K."/>
            <person name="Clamp M."/>
            <person name="Gnerre S."/>
            <person name="Alfoldi J."/>
            <person name="Beal K."/>
            <person name="Chang J."/>
            <person name="Clawson H."/>
            <person name="Cuff J."/>
            <person name="Di Palma F."/>
            <person name="Fitzgerald S."/>
            <person name="Flicek P."/>
            <person name="Guttman M."/>
            <person name="Hubisz M.J."/>
            <person name="Jaffe D.B."/>
            <person name="Jungreis I."/>
            <person name="Kent W.J."/>
            <person name="Kostka D."/>
            <person name="Lara M."/>
            <person name="Martins A.L."/>
            <person name="Massingham T."/>
            <person name="Moltke I."/>
            <person name="Raney B.J."/>
            <person name="Rasmussen M.D."/>
            <person name="Robinson J."/>
            <person name="Stark A."/>
            <person name="Vilella A.J."/>
            <person name="Wen J."/>
            <person name="Xie X."/>
            <person name="Zody M.C."/>
            <person name="Baldwin J."/>
            <person name="Bloom T."/>
            <person name="Chin C.W."/>
            <person name="Heiman D."/>
            <person name="Nicol R."/>
            <person name="Nusbaum C."/>
            <person name="Young S."/>
            <person name="Wilkinson J."/>
            <person name="Worley K.C."/>
            <person name="Kovar C.L."/>
            <person name="Muzny D.M."/>
            <person name="Gibbs R.A."/>
            <person name="Cree A."/>
            <person name="Dihn H.H."/>
            <person name="Fowler G."/>
            <person name="Jhangiani S."/>
            <person name="Joshi V."/>
            <person name="Lee S."/>
            <person name="Lewis L.R."/>
            <person name="Nazareth L.V."/>
            <person name="Okwuonu G."/>
            <person name="Santibanez J."/>
            <person name="Warren W.C."/>
            <person name="Mardis E.R."/>
            <person name="Weinstock G.M."/>
            <person name="Wilson R.K."/>
            <person name="Delehaunty K."/>
            <person name="Dooling D."/>
            <person name="Fronik C."/>
            <person name="Fulton L."/>
            <person name="Fulton B."/>
            <person name="Graves T."/>
            <person name="Minx P."/>
            <person name="Sodergren E."/>
            <person name="Birney E."/>
            <person name="Margulies E.H."/>
            <person name="Herrero J."/>
            <person name="Green E.D."/>
            <person name="Haussler D."/>
            <person name="Siepel A."/>
            <person name="Goldman N."/>
            <person name="Pollard K.S."/>
            <person name="Pedersen J.S."/>
            <person name="Lander E.S."/>
            <person name="Kellis M."/>
        </authorList>
    </citation>
    <scope>NUCLEOTIDE SEQUENCE [LARGE SCALE GENOMIC DNA]</scope>
    <source>
        <strain evidence="12 13">Thorbecke inbred</strain>
    </source>
</reference>
<dbReference type="Bgee" id="ENSOCUG00000030597">
    <property type="expression patterns" value="Expressed in testis and 2 other cell types or tissues"/>
</dbReference>
<keyword evidence="13" id="KW-1185">Reference proteome</keyword>
<evidence type="ECO:0000256" key="10">
    <source>
        <dbReference type="SAM" id="MobiDB-lite"/>
    </source>
</evidence>
<keyword evidence="4 9" id="KW-0547">Nucleotide-binding</keyword>
<evidence type="ECO:0000256" key="9">
    <source>
        <dbReference type="PROSITE-ProRule" id="PRU10141"/>
    </source>
</evidence>
<dbReference type="GO" id="GO:0035556">
    <property type="term" value="P:intracellular signal transduction"/>
    <property type="evidence" value="ECO:0007669"/>
    <property type="project" value="TreeGrafter"/>
</dbReference>
<dbReference type="GeneTree" id="ENSGT00940000168858"/>
<evidence type="ECO:0000313" key="12">
    <source>
        <dbReference type="Ensembl" id="ENSOCUP00000031444.1"/>
    </source>
</evidence>
<feature type="compositionally biased region" description="Basic and acidic residues" evidence="10">
    <location>
        <begin position="490"/>
        <end position="506"/>
    </location>
</feature>
<dbReference type="Ensembl" id="ENSOCUT00000056236.1">
    <property type="protein sequence ID" value="ENSOCUP00000031444.1"/>
    <property type="gene ID" value="ENSOCUG00000030597.1"/>
</dbReference>
<dbReference type="AlphaFoldDB" id="A0A5F9CCY6"/>
<gene>
    <name evidence="12" type="primary">LOC100356443</name>
</gene>
<comment type="catalytic activity">
    <reaction evidence="8">
        <text>L-seryl-[protein] + ATP = O-phospho-L-seryl-[protein] + ADP + H(+)</text>
        <dbReference type="Rhea" id="RHEA:17989"/>
        <dbReference type="Rhea" id="RHEA-COMP:9863"/>
        <dbReference type="Rhea" id="RHEA-COMP:11604"/>
        <dbReference type="ChEBI" id="CHEBI:15378"/>
        <dbReference type="ChEBI" id="CHEBI:29999"/>
        <dbReference type="ChEBI" id="CHEBI:30616"/>
        <dbReference type="ChEBI" id="CHEBI:83421"/>
        <dbReference type="ChEBI" id="CHEBI:456216"/>
        <dbReference type="EC" id="2.7.11.1"/>
    </reaction>
</comment>
<dbReference type="Gene3D" id="1.10.510.10">
    <property type="entry name" value="Transferase(Phosphotransferase) domain 1"/>
    <property type="match status" value="1"/>
</dbReference>
<evidence type="ECO:0000256" key="4">
    <source>
        <dbReference type="ARBA" id="ARBA00022741"/>
    </source>
</evidence>
<dbReference type="Pfam" id="PF00069">
    <property type="entry name" value="Pkinase"/>
    <property type="match status" value="1"/>
</dbReference>
<feature type="binding site" evidence="9">
    <location>
        <position position="46"/>
    </location>
    <ligand>
        <name>ATP</name>
        <dbReference type="ChEBI" id="CHEBI:30616"/>
    </ligand>
</feature>
<dbReference type="Proteomes" id="UP000001811">
    <property type="component" value="Chromosome 7"/>
</dbReference>
<evidence type="ECO:0000256" key="2">
    <source>
        <dbReference type="ARBA" id="ARBA00022527"/>
    </source>
</evidence>
<evidence type="ECO:0000256" key="5">
    <source>
        <dbReference type="ARBA" id="ARBA00022777"/>
    </source>
</evidence>
<evidence type="ECO:0000256" key="7">
    <source>
        <dbReference type="ARBA" id="ARBA00047899"/>
    </source>
</evidence>
<feature type="domain" description="Protein kinase" evidence="11">
    <location>
        <begin position="17"/>
        <end position="268"/>
    </location>
</feature>
<dbReference type="InterPro" id="IPR017441">
    <property type="entry name" value="Protein_kinase_ATP_BS"/>
</dbReference>
<dbReference type="SMR" id="A0A5F9CCY6"/>
<dbReference type="InterPro" id="IPR008271">
    <property type="entry name" value="Ser/Thr_kinase_AS"/>
</dbReference>
<dbReference type="PROSITE" id="PS00108">
    <property type="entry name" value="PROTEIN_KINASE_ST"/>
    <property type="match status" value="1"/>
</dbReference>